<feature type="coiled-coil region" evidence="1">
    <location>
        <begin position="593"/>
        <end position="671"/>
    </location>
</feature>
<dbReference type="SUPFAM" id="SSF81995">
    <property type="entry name" value="beta-sandwich domain of Sec23/24"/>
    <property type="match status" value="1"/>
</dbReference>
<feature type="compositionally biased region" description="Low complexity" evidence="2">
    <location>
        <begin position="1"/>
        <end position="37"/>
    </location>
</feature>
<feature type="compositionally biased region" description="Pro residues" evidence="2">
    <location>
        <begin position="403"/>
        <end position="412"/>
    </location>
</feature>
<protein>
    <submittedName>
        <fullName evidence="3">Uncharacterized protein</fullName>
    </submittedName>
</protein>
<organism evidence="3 4">
    <name type="scientific">Pyrrhoderma noxium</name>
    <dbReference type="NCBI Taxonomy" id="2282107"/>
    <lineage>
        <taxon>Eukaryota</taxon>
        <taxon>Fungi</taxon>
        <taxon>Dikarya</taxon>
        <taxon>Basidiomycota</taxon>
        <taxon>Agaricomycotina</taxon>
        <taxon>Agaricomycetes</taxon>
        <taxon>Hymenochaetales</taxon>
        <taxon>Hymenochaetaceae</taxon>
        <taxon>Pyrrhoderma</taxon>
    </lineage>
</organism>
<reference evidence="3 4" key="1">
    <citation type="journal article" date="2017" name="Mol. Ecol.">
        <title>Comparative and population genomic landscape of Phellinus noxius: A hypervariable fungus causing root rot in trees.</title>
        <authorList>
            <person name="Chung C.L."/>
            <person name="Lee T.J."/>
            <person name="Akiba M."/>
            <person name="Lee H.H."/>
            <person name="Kuo T.H."/>
            <person name="Liu D."/>
            <person name="Ke H.M."/>
            <person name="Yokoi T."/>
            <person name="Roa M.B."/>
            <person name="Lu M.J."/>
            <person name="Chang Y.Y."/>
            <person name="Ann P.J."/>
            <person name="Tsai J.N."/>
            <person name="Chen C.Y."/>
            <person name="Tzean S.S."/>
            <person name="Ota Y."/>
            <person name="Hattori T."/>
            <person name="Sahashi N."/>
            <person name="Liou R.F."/>
            <person name="Kikuchi T."/>
            <person name="Tsai I.J."/>
        </authorList>
    </citation>
    <scope>NUCLEOTIDE SEQUENCE [LARGE SCALE GENOMIC DNA]</scope>
    <source>
        <strain evidence="3 4">FFPRI411160</strain>
    </source>
</reference>
<dbReference type="OrthoDB" id="8062037at2759"/>
<evidence type="ECO:0000256" key="1">
    <source>
        <dbReference type="SAM" id="Coils"/>
    </source>
</evidence>
<name>A0A286UGY9_9AGAM</name>
<feature type="region of interest" description="Disordered" evidence="2">
    <location>
        <begin position="209"/>
        <end position="537"/>
    </location>
</feature>
<dbReference type="PANTHER" id="PTHR24330">
    <property type="entry name" value="HOMEOBOX PROTEIN BARH-LIKE"/>
    <property type="match status" value="1"/>
</dbReference>
<dbReference type="InParanoid" id="A0A286UGY9"/>
<evidence type="ECO:0000313" key="4">
    <source>
        <dbReference type="Proteomes" id="UP000217199"/>
    </source>
</evidence>
<keyword evidence="4" id="KW-1185">Reference proteome</keyword>
<evidence type="ECO:0000256" key="2">
    <source>
        <dbReference type="SAM" id="MobiDB-lite"/>
    </source>
</evidence>
<feature type="compositionally biased region" description="Basic and acidic residues" evidence="2">
    <location>
        <begin position="520"/>
        <end position="537"/>
    </location>
</feature>
<feature type="compositionally biased region" description="Low complexity" evidence="2">
    <location>
        <begin position="53"/>
        <end position="72"/>
    </location>
</feature>
<feature type="region of interest" description="Disordered" evidence="2">
    <location>
        <begin position="562"/>
        <end position="588"/>
    </location>
</feature>
<feature type="compositionally biased region" description="Basic residues" evidence="2">
    <location>
        <begin position="507"/>
        <end position="519"/>
    </location>
</feature>
<gene>
    <name evidence="3" type="ORF">PNOK_0570600</name>
</gene>
<dbReference type="STRING" id="2282107.A0A286UGY9"/>
<feature type="compositionally biased region" description="Basic and acidic residues" evidence="2">
    <location>
        <begin position="307"/>
        <end position="323"/>
    </location>
</feature>
<dbReference type="Proteomes" id="UP000217199">
    <property type="component" value="Unassembled WGS sequence"/>
</dbReference>
<feature type="region of interest" description="Disordered" evidence="2">
    <location>
        <begin position="1"/>
        <end position="75"/>
    </location>
</feature>
<dbReference type="InterPro" id="IPR052145">
    <property type="entry name" value="Mediator/Homeobox_domain"/>
</dbReference>
<dbReference type="EMBL" id="NBII01000005">
    <property type="protein sequence ID" value="PAV18863.1"/>
    <property type="molecule type" value="Genomic_DNA"/>
</dbReference>
<dbReference type="PANTHER" id="PTHR24330:SF19">
    <property type="entry name" value="MEDIATOR OF RNA POLYMERASE II TRANSCRIPTION SUBUNIT 29"/>
    <property type="match status" value="1"/>
</dbReference>
<feature type="compositionally biased region" description="Basic residues" evidence="2">
    <location>
        <begin position="236"/>
        <end position="245"/>
    </location>
</feature>
<dbReference type="AlphaFoldDB" id="A0A286UGY9"/>
<evidence type="ECO:0000313" key="3">
    <source>
        <dbReference type="EMBL" id="PAV18863.1"/>
    </source>
</evidence>
<accession>A0A286UGY9</accession>
<feature type="compositionally biased region" description="Pro residues" evidence="2">
    <location>
        <begin position="38"/>
        <end position="50"/>
    </location>
</feature>
<sequence>MEMTTSTTETTKPKSSPRPSAASASPSPSPTRSRSLSPSPPPPSLPPPRTYHPKTTTTTSTMNFPSNSTSPPDVTYKTAENLNVGAQASIRRIARHPDSMIRFAEYDPATATGDPTGAYAFRNLSLNEELCRPKRVVIEFMPNGSCTWRYVPNALWEDNVENEGTWPRVVDVCGELVILTHDQWDMYKLDREFDCFVRKPPRYSIITKSVRGPSVDPFSPGKRGEYTEFESPRAEHKNHHSKRKLPGVTSFRRLSRSNSGGKRKKRRPIPSGFSSSSSSSSSDEGQDVDEVHRMAVDDPPAPPKKYKVSERLKRVRANKEEARKRRRQYLSAKLAKLGRTSVTPPTHEENAFPDPYNTSTEEEKDGPRRNESYMSWIETPSPDTRSVPLSKIPTEMKMSWMPTPTPPPPPPQQQQQGQQQQQQQQQYQQQQQQQQQQDPVPDPPEESIPGPAPKRTRYDSDTYETEYYDDDTDTPETRTSPRFKPYEKVGPRHVKRNRIVSPDRVRHTMAQKRNRRGYRKREELGKRNRARADGMHAREMDTLYEEAEAEASASHFAYAQPQYEGYANGGPSSFQETPAPSTPTPTAEQIREMEEAEHLARIEESRRKMAELEKDRPLWEEAARRRAEAEREAKMREEAEKAWKAMEASVAEEETKRAEEETAKRREADSAARVLRAKRDAVREMALRDAKTWVARGWNTRRALEKYVAAGEAFDKLNFFRGDVIVFETIPWPVLLVPGQYGVEDIDWSAVEDFCNAVKQLLGEKEYKKLMEKSVRRFHPDRWGNRRVLSCVEDGEEKECLEAAANIASQALTPLWQETTGR</sequence>
<feature type="compositionally biased region" description="Low complexity" evidence="2">
    <location>
        <begin position="413"/>
        <end position="439"/>
    </location>
</feature>
<keyword evidence="1" id="KW-0175">Coiled coil</keyword>
<comment type="caution">
    <text evidence="3">The sequence shown here is derived from an EMBL/GenBank/DDBJ whole genome shotgun (WGS) entry which is preliminary data.</text>
</comment>
<feature type="compositionally biased region" description="Basic and acidic residues" evidence="2">
    <location>
        <begin position="222"/>
        <end position="235"/>
    </location>
</feature>
<feature type="compositionally biased region" description="Acidic residues" evidence="2">
    <location>
        <begin position="461"/>
        <end position="474"/>
    </location>
</feature>
<proteinExistence type="predicted"/>